<organism evidence="2 3">
    <name type="scientific">Cytospora leucostoma</name>
    <dbReference type="NCBI Taxonomy" id="1230097"/>
    <lineage>
        <taxon>Eukaryota</taxon>
        <taxon>Fungi</taxon>
        <taxon>Dikarya</taxon>
        <taxon>Ascomycota</taxon>
        <taxon>Pezizomycotina</taxon>
        <taxon>Sordariomycetes</taxon>
        <taxon>Sordariomycetidae</taxon>
        <taxon>Diaporthales</taxon>
        <taxon>Cytosporaceae</taxon>
        <taxon>Cytospora</taxon>
    </lineage>
</organism>
<dbReference type="InParanoid" id="A0A423XMR7"/>
<accession>A0A423XMR7</accession>
<keyword evidence="1" id="KW-0812">Transmembrane</keyword>
<keyword evidence="3" id="KW-1185">Reference proteome</keyword>
<dbReference type="OrthoDB" id="202195at2759"/>
<name>A0A423XMR7_9PEZI</name>
<evidence type="ECO:0000313" key="3">
    <source>
        <dbReference type="Proteomes" id="UP000285146"/>
    </source>
</evidence>
<reference evidence="2 3" key="1">
    <citation type="submission" date="2015-09" db="EMBL/GenBank/DDBJ databases">
        <title>Host preference determinants of Valsa canker pathogens revealed by comparative genomics.</title>
        <authorList>
            <person name="Yin Z."/>
            <person name="Huang L."/>
        </authorList>
    </citation>
    <scope>NUCLEOTIDE SEQUENCE [LARGE SCALE GENOMIC DNA]</scope>
    <source>
        <strain evidence="2 3">SXYLt</strain>
    </source>
</reference>
<comment type="caution">
    <text evidence="2">The sequence shown here is derived from an EMBL/GenBank/DDBJ whole genome shotgun (WGS) entry which is preliminary data.</text>
</comment>
<dbReference type="Proteomes" id="UP000285146">
    <property type="component" value="Unassembled WGS sequence"/>
</dbReference>
<evidence type="ECO:0000256" key="1">
    <source>
        <dbReference type="SAM" id="Phobius"/>
    </source>
</evidence>
<gene>
    <name evidence="2" type="ORF">VPNG_01195</name>
</gene>
<dbReference type="InterPro" id="IPR010530">
    <property type="entry name" value="B12D"/>
</dbReference>
<feature type="transmembrane region" description="Helical" evidence="1">
    <location>
        <begin position="46"/>
        <end position="69"/>
    </location>
</feature>
<proteinExistence type="predicted"/>
<protein>
    <submittedName>
        <fullName evidence="2">Uncharacterized protein</fullName>
    </submittedName>
</protein>
<dbReference type="EMBL" id="LKEB01000003">
    <property type="protein sequence ID" value="ROW17324.1"/>
    <property type="molecule type" value="Genomic_DNA"/>
</dbReference>
<sequence>MYATRAMQVAFRPTRRMMRPVPNEEQAAHTVSQRLRGSIKKVPVELWPLAVVVGAACVAAGFSITRHLFTDSTIRLKRQNRAAESAAHAHTGSNGEH</sequence>
<evidence type="ECO:0000313" key="2">
    <source>
        <dbReference type="EMBL" id="ROW17324.1"/>
    </source>
</evidence>
<dbReference type="Pfam" id="PF06522">
    <property type="entry name" value="B12D"/>
    <property type="match status" value="1"/>
</dbReference>
<keyword evidence="1" id="KW-0472">Membrane</keyword>
<dbReference type="AlphaFoldDB" id="A0A423XMR7"/>
<keyword evidence="1" id="KW-1133">Transmembrane helix</keyword>